<feature type="binding site" evidence="12">
    <location>
        <position position="221"/>
    </location>
    <ligand>
        <name>S-adenosyl-L-methionine</name>
        <dbReference type="ChEBI" id="CHEBI:59789"/>
    </ligand>
</feature>
<keyword evidence="4 12" id="KW-0479">Metal-binding</keyword>
<dbReference type="GO" id="GO:0051539">
    <property type="term" value="F:4 iron, 4 sulfur cluster binding"/>
    <property type="evidence" value="ECO:0007669"/>
    <property type="project" value="UniProtKB-UniRule"/>
</dbReference>
<dbReference type="SUPFAM" id="SSF102114">
    <property type="entry name" value="Radical SAM enzymes"/>
    <property type="match status" value="1"/>
</dbReference>
<keyword evidence="7 12" id="KW-0411">Iron-sulfur</keyword>
<feature type="binding site" evidence="12">
    <location>
        <position position="47"/>
    </location>
    <ligand>
        <name>[4Fe-4S] cluster</name>
        <dbReference type="ChEBI" id="CHEBI:49883"/>
        <label>1</label>
        <note>4Fe-4S-S-AdoMet</note>
    </ligand>
</feature>
<dbReference type="SFLD" id="SFLDG01386">
    <property type="entry name" value="main_SPASM_domain-containing"/>
    <property type="match status" value="1"/>
</dbReference>
<dbReference type="Pfam" id="PF04055">
    <property type="entry name" value="Radical_SAM"/>
    <property type="match status" value="1"/>
</dbReference>
<feature type="binding site" evidence="12">
    <location>
        <position position="306"/>
    </location>
    <ligand>
        <name>[4Fe-4S] cluster</name>
        <dbReference type="ChEBI" id="CHEBI:49883"/>
        <label>2</label>
        <note>4Fe-4S-substrate</note>
    </ligand>
</feature>
<reference evidence="15 16" key="1">
    <citation type="submission" date="2018-12" db="EMBL/GenBank/DDBJ databases">
        <title>Complete genome sequence of Flaviflexus sp. H23T48.</title>
        <authorList>
            <person name="Bae J.-W."/>
            <person name="Lee J.-Y."/>
        </authorList>
    </citation>
    <scope>NUCLEOTIDE SEQUENCE [LARGE SCALE GENOMIC DNA]</scope>
    <source>
        <strain evidence="15 16">H23T48</strain>
    </source>
</reference>
<evidence type="ECO:0000256" key="13">
    <source>
        <dbReference type="SAM" id="MobiDB-lite"/>
    </source>
</evidence>
<feature type="binding site" evidence="12">
    <location>
        <position position="126"/>
    </location>
    <ligand>
        <name>GTP</name>
        <dbReference type="ChEBI" id="CHEBI:37565"/>
    </ligand>
</feature>
<evidence type="ECO:0000256" key="11">
    <source>
        <dbReference type="ARBA" id="ARBA00048697"/>
    </source>
</evidence>
<dbReference type="InterPro" id="IPR013785">
    <property type="entry name" value="Aldolase_TIM"/>
</dbReference>
<name>A0A3S9PY65_9ACTO</name>
<dbReference type="GO" id="GO:0046872">
    <property type="term" value="F:metal ion binding"/>
    <property type="evidence" value="ECO:0007669"/>
    <property type="project" value="UniProtKB-KW"/>
</dbReference>
<dbReference type="GO" id="GO:0006777">
    <property type="term" value="P:Mo-molybdopterin cofactor biosynthetic process"/>
    <property type="evidence" value="ECO:0007669"/>
    <property type="project" value="UniProtKB-UniRule"/>
</dbReference>
<keyword evidence="9 12" id="KW-0501">Molybdenum cofactor biosynthesis</keyword>
<dbReference type="InterPro" id="IPR013483">
    <property type="entry name" value="MoaA"/>
</dbReference>
<dbReference type="OrthoDB" id="9763993at2"/>
<protein>
    <recommendedName>
        <fullName evidence="1 12">GTP 3',8-cyclase</fullName>
        <ecNumber evidence="1 12">4.1.99.22</ecNumber>
    </recommendedName>
    <alternativeName>
        <fullName evidence="12">Molybdenum cofactor biosynthesis protein A</fullName>
    </alternativeName>
</protein>
<accession>A0A3S9PY65</accession>
<dbReference type="EC" id="4.1.99.22" evidence="1 12"/>
<dbReference type="PANTHER" id="PTHR22960:SF0">
    <property type="entry name" value="MOLYBDENUM COFACTOR BIOSYNTHESIS PROTEIN 1"/>
    <property type="match status" value="1"/>
</dbReference>
<keyword evidence="6 12" id="KW-0408">Iron</keyword>
<dbReference type="InterPro" id="IPR000385">
    <property type="entry name" value="MoaA_NifB_PqqE_Fe-S-bd_CS"/>
</dbReference>
<dbReference type="NCBIfam" id="TIGR02666">
    <property type="entry name" value="moaA"/>
    <property type="match status" value="1"/>
</dbReference>
<evidence type="ECO:0000256" key="3">
    <source>
        <dbReference type="ARBA" id="ARBA00022691"/>
    </source>
</evidence>
<dbReference type="CDD" id="cd21117">
    <property type="entry name" value="Twitch_MoaA"/>
    <property type="match status" value="1"/>
</dbReference>
<keyword evidence="5 12" id="KW-0547">Nucleotide-binding</keyword>
<comment type="pathway">
    <text evidence="12">Cofactor biosynthesis; molybdopterin biosynthesis.</text>
</comment>
<keyword evidence="2 12" id="KW-0004">4Fe-4S</keyword>
<dbReference type="InterPro" id="IPR007197">
    <property type="entry name" value="rSAM"/>
</dbReference>
<evidence type="ECO:0000313" key="15">
    <source>
        <dbReference type="EMBL" id="AZQ77333.1"/>
    </source>
</evidence>
<dbReference type="KEGG" id="flh:EJ997_08330"/>
<evidence type="ECO:0000256" key="8">
    <source>
        <dbReference type="ARBA" id="ARBA00023134"/>
    </source>
</evidence>
<keyword evidence="3 12" id="KW-0949">S-adenosyl-L-methionine</keyword>
<feature type="binding site" evidence="12">
    <location>
        <position position="54"/>
    </location>
    <ligand>
        <name>[4Fe-4S] cluster</name>
        <dbReference type="ChEBI" id="CHEBI:49883"/>
        <label>1</label>
        <note>4Fe-4S-S-AdoMet</note>
    </ligand>
</feature>
<feature type="region of interest" description="Disordered" evidence="13">
    <location>
        <begin position="1"/>
        <end position="26"/>
    </location>
</feature>
<evidence type="ECO:0000256" key="1">
    <source>
        <dbReference type="ARBA" id="ARBA00012167"/>
    </source>
</evidence>
<keyword evidence="10 12" id="KW-0456">Lyase</keyword>
<evidence type="ECO:0000256" key="9">
    <source>
        <dbReference type="ARBA" id="ARBA00023150"/>
    </source>
</evidence>
<dbReference type="HAMAP" id="MF_01225_B">
    <property type="entry name" value="MoaA_B"/>
    <property type="match status" value="1"/>
</dbReference>
<dbReference type="SFLD" id="SFLDS00029">
    <property type="entry name" value="Radical_SAM"/>
    <property type="match status" value="1"/>
</dbReference>
<feature type="binding site" evidence="12">
    <location>
        <position position="292"/>
    </location>
    <ligand>
        <name>[4Fe-4S] cluster</name>
        <dbReference type="ChEBI" id="CHEBI:49883"/>
        <label>2</label>
        <note>4Fe-4S-substrate</note>
    </ligand>
</feature>
<feature type="binding site" evidence="12">
    <location>
        <begin position="294"/>
        <end position="296"/>
    </location>
    <ligand>
        <name>GTP</name>
        <dbReference type="ChEBI" id="CHEBI:37565"/>
    </ligand>
</feature>
<dbReference type="AlphaFoldDB" id="A0A3S9PY65"/>
<evidence type="ECO:0000313" key="16">
    <source>
        <dbReference type="Proteomes" id="UP000280344"/>
    </source>
</evidence>
<evidence type="ECO:0000256" key="10">
    <source>
        <dbReference type="ARBA" id="ARBA00023239"/>
    </source>
</evidence>
<dbReference type="GO" id="GO:0005525">
    <property type="term" value="F:GTP binding"/>
    <property type="evidence" value="ECO:0007669"/>
    <property type="project" value="UniProtKB-UniRule"/>
</dbReference>
<feature type="binding site" evidence="12">
    <location>
        <position position="53"/>
    </location>
    <ligand>
        <name>S-adenosyl-L-methionine</name>
        <dbReference type="ChEBI" id="CHEBI:59789"/>
    </ligand>
</feature>
<comment type="catalytic activity">
    <reaction evidence="11 12">
        <text>GTP + AH2 + S-adenosyl-L-methionine = (8S)-3',8-cyclo-7,8-dihydroguanosine 5'-triphosphate + 5'-deoxyadenosine + L-methionine + A + H(+)</text>
        <dbReference type="Rhea" id="RHEA:49576"/>
        <dbReference type="ChEBI" id="CHEBI:13193"/>
        <dbReference type="ChEBI" id="CHEBI:15378"/>
        <dbReference type="ChEBI" id="CHEBI:17319"/>
        <dbReference type="ChEBI" id="CHEBI:17499"/>
        <dbReference type="ChEBI" id="CHEBI:37565"/>
        <dbReference type="ChEBI" id="CHEBI:57844"/>
        <dbReference type="ChEBI" id="CHEBI:59789"/>
        <dbReference type="ChEBI" id="CHEBI:131766"/>
        <dbReference type="EC" id="4.1.99.22"/>
    </reaction>
</comment>
<feature type="binding site" evidence="12">
    <location>
        <position position="91"/>
    </location>
    <ligand>
        <name>GTP</name>
        <dbReference type="ChEBI" id="CHEBI:37565"/>
    </ligand>
</feature>
<evidence type="ECO:0000256" key="6">
    <source>
        <dbReference type="ARBA" id="ARBA00023004"/>
    </source>
</evidence>
<dbReference type="InterPro" id="IPR040064">
    <property type="entry name" value="MoaA-like"/>
</dbReference>
<proteinExistence type="inferred from homology"/>
<feature type="binding site" evidence="12">
    <location>
        <position position="51"/>
    </location>
    <ligand>
        <name>[4Fe-4S] cluster</name>
        <dbReference type="ChEBI" id="CHEBI:49883"/>
        <label>1</label>
        <note>4Fe-4S-S-AdoMet</note>
    </ligand>
</feature>
<dbReference type="UniPathway" id="UPA00344"/>
<dbReference type="PANTHER" id="PTHR22960">
    <property type="entry name" value="MOLYBDOPTERIN COFACTOR SYNTHESIS PROTEIN A"/>
    <property type="match status" value="1"/>
</dbReference>
<dbReference type="GO" id="GO:0061799">
    <property type="term" value="F:cyclic pyranopterin monophosphate synthase activity"/>
    <property type="evidence" value="ECO:0007669"/>
    <property type="project" value="TreeGrafter"/>
</dbReference>
<sequence length="362" mass="39599">MTGSISLGIPSVRSQEPDVSGRPNTPLLTDRFGRIGRDLRVSLTDKCNLRCQYCMPEEGIDPLPNDRLLNDDEIVRLISIALDKLGIEEIRFTGGEPLLRKGLESIVGQVSHMTNHLGVKPEMSLTTNALGLAKRAGKLKEAGLDRVNISIDSIDREVYAKLTRRDRLKDAVEGAKVAQEVGLTPVKVNAVLMPGVNDDQASPLLAFCLDNGYELRFIEYMPLGPRGSWKRGDMITAEDILDMLEKDFTLTPLGDTVRGTSPAELWGVAEGEHPAGRVGIIASVTRPFCGTCDRTRLTADGKIRNCLFGQSEIDLMGMMRDGASDDEIADRWRGAMWIKKAGHGIDDEGFLQPDRPMSAIGG</sequence>
<dbReference type="PROSITE" id="PS01305">
    <property type="entry name" value="MOAA_NIFB_PQQE"/>
    <property type="match status" value="1"/>
</dbReference>
<comment type="subunit">
    <text evidence="12">Monomer and homodimer.</text>
</comment>
<organism evidence="15 16">
    <name type="scientific">Flaviflexus ciconiae</name>
    <dbReference type="NCBI Taxonomy" id="2496867"/>
    <lineage>
        <taxon>Bacteria</taxon>
        <taxon>Bacillati</taxon>
        <taxon>Actinomycetota</taxon>
        <taxon>Actinomycetes</taxon>
        <taxon>Actinomycetales</taxon>
        <taxon>Actinomycetaceae</taxon>
        <taxon>Flaviflexus</taxon>
    </lineage>
</organism>
<evidence type="ECO:0000259" key="14">
    <source>
        <dbReference type="PROSITE" id="PS51918"/>
    </source>
</evidence>
<dbReference type="PROSITE" id="PS51918">
    <property type="entry name" value="RADICAL_SAM"/>
    <property type="match status" value="1"/>
</dbReference>
<dbReference type="GO" id="GO:1904047">
    <property type="term" value="F:S-adenosyl-L-methionine binding"/>
    <property type="evidence" value="ECO:0007669"/>
    <property type="project" value="UniProtKB-UniRule"/>
</dbReference>
<dbReference type="SFLD" id="SFLDG01383">
    <property type="entry name" value="cyclic_pyranopterin_phosphate"/>
    <property type="match status" value="1"/>
</dbReference>
<keyword evidence="16" id="KW-1185">Reference proteome</keyword>
<evidence type="ECO:0000256" key="7">
    <source>
        <dbReference type="ARBA" id="ARBA00023014"/>
    </source>
</evidence>
<feature type="binding site" evidence="12">
    <location>
        <position position="187"/>
    </location>
    <ligand>
        <name>GTP</name>
        <dbReference type="ChEBI" id="CHEBI:37565"/>
    </ligand>
</feature>
<dbReference type="Proteomes" id="UP000280344">
    <property type="component" value="Chromosome"/>
</dbReference>
<dbReference type="InterPro" id="IPR006638">
    <property type="entry name" value="Elp3/MiaA/NifB-like_rSAM"/>
</dbReference>
<feature type="binding site" evidence="12">
    <location>
        <position position="289"/>
    </location>
    <ligand>
        <name>[4Fe-4S] cluster</name>
        <dbReference type="ChEBI" id="CHEBI:49883"/>
        <label>2</label>
        <note>4Fe-4S-substrate</note>
    </ligand>
</feature>
<dbReference type="InterPro" id="IPR010505">
    <property type="entry name" value="MoaA_twitch"/>
</dbReference>
<dbReference type="Pfam" id="PF06463">
    <property type="entry name" value="Mob_synth_C"/>
    <property type="match status" value="1"/>
</dbReference>
<dbReference type="CDD" id="cd01335">
    <property type="entry name" value="Radical_SAM"/>
    <property type="match status" value="1"/>
</dbReference>
<evidence type="ECO:0000256" key="12">
    <source>
        <dbReference type="HAMAP-Rule" id="MF_01225"/>
    </source>
</evidence>
<comment type="similarity">
    <text evidence="12">Belongs to the radical SAM superfamily. MoaA family.</text>
</comment>
<keyword evidence="8 12" id="KW-0342">GTP-binding</keyword>
<comment type="function">
    <text evidence="12">Catalyzes the cyclization of GTP to (8S)-3',8-cyclo-7,8-dihydroguanosine 5'-triphosphate.</text>
</comment>
<dbReference type="GO" id="GO:0061798">
    <property type="term" value="F:GTP 3',8'-cyclase activity"/>
    <property type="evidence" value="ECO:0007669"/>
    <property type="project" value="UniProtKB-UniRule"/>
</dbReference>
<evidence type="ECO:0000256" key="4">
    <source>
        <dbReference type="ARBA" id="ARBA00022723"/>
    </source>
</evidence>
<dbReference type="SFLD" id="SFLDG01067">
    <property type="entry name" value="SPASM/twitch_domain_containing"/>
    <property type="match status" value="1"/>
</dbReference>
<gene>
    <name evidence="12 15" type="primary">moaA</name>
    <name evidence="15" type="ORF">EJ997_08330</name>
</gene>
<evidence type="ECO:0000256" key="5">
    <source>
        <dbReference type="ARBA" id="ARBA00022741"/>
    </source>
</evidence>
<evidence type="ECO:0000256" key="2">
    <source>
        <dbReference type="ARBA" id="ARBA00022485"/>
    </source>
</evidence>
<dbReference type="EMBL" id="CP034593">
    <property type="protein sequence ID" value="AZQ77333.1"/>
    <property type="molecule type" value="Genomic_DNA"/>
</dbReference>
<feature type="binding site" evidence="12">
    <location>
        <position position="95"/>
    </location>
    <ligand>
        <name>S-adenosyl-L-methionine</name>
        <dbReference type="ChEBI" id="CHEBI:59789"/>
    </ligand>
</feature>
<dbReference type="SMART" id="SM00729">
    <property type="entry name" value="Elp3"/>
    <property type="match status" value="1"/>
</dbReference>
<comment type="cofactor">
    <cofactor evidence="12">
        <name>[4Fe-4S] cluster</name>
        <dbReference type="ChEBI" id="CHEBI:49883"/>
    </cofactor>
    <text evidence="12">Binds 2 [4Fe-4S] clusters. Binds 1 [4Fe-4S] cluster coordinated with 3 cysteines and an exchangeable S-adenosyl-L-methionine and 1 [4Fe-4S] cluster coordinated with 3 cysteines and the GTP-derived substrate.</text>
</comment>
<feature type="binding site" evidence="12">
    <location>
        <position position="40"/>
    </location>
    <ligand>
        <name>GTP</name>
        <dbReference type="ChEBI" id="CHEBI:37565"/>
    </ligand>
</feature>
<dbReference type="InterPro" id="IPR058240">
    <property type="entry name" value="rSAM_sf"/>
</dbReference>
<dbReference type="Gene3D" id="3.20.20.70">
    <property type="entry name" value="Aldolase class I"/>
    <property type="match status" value="1"/>
</dbReference>
<feature type="binding site" evidence="12">
    <location>
        <position position="150"/>
    </location>
    <ligand>
        <name>S-adenosyl-L-methionine</name>
        <dbReference type="ChEBI" id="CHEBI:59789"/>
    </ligand>
</feature>
<dbReference type="InterPro" id="IPR050105">
    <property type="entry name" value="MoCo_biosynth_MoaA/MoaC"/>
</dbReference>
<dbReference type="RefSeq" id="WP_126704136.1">
    <property type="nucleotide sequence ID" value="NZ_CP034593.1"/>
</dbReference>
<feature type="domain" description="Radical SAM core" evidence="14">
    <location>
        <begin position="31"/>
        <end position="251"/>
    </location>
</feature>